<dbReference type="Pfam" id="PF11977">
    <property type="entry name" value="RNase_Zc3h12a"/>
    <property type="match status" value="1"/>
</dbReference>
<organism evidence="3 4">
    <name type="scientific">Clunio marinus</name>
    <dbReference type="NCBI Taxonomy" id="568069"/>
    <lineage>
        <taxon>Eukaryota</taxon>
        <taxon>Metazoa</taxon>
        <taxon>Ecdysozoa</taxon>
        <taxon>Arthropoda</taxon>
        <taxon>Hexapoda</taxon>
        <taxon>Insecta</taxon>
        <taxon>Pterygota</taxon>
        <taxon>Neoptera</taxon>
        <taxon>Endopterygota</taxon>
        <taxon>Diptera</taxon>
        <taxon>Nematocera</taxon>
        <taxon>Chironomoidea</taxon>
        <taxon>Chironomidae</taxon>
        <taxon>Clunio</taxon>
    </lineage>
</organism>
<dbReference type="EMBL" id="CVRI01000043">
    <property type="protein sequence ID" value="CRK96026.1"/>
    <property type="molecule type" value="Genomic_DNA"/>
</dbReference>
<evidence type="ECO:0000256" key="1">
    <source>
        <dbReference type="SAM" id="MobiDB-lite"/>
    </source>
</evidence>
<reference evidence="3 4" key="1">
    <citation type="submission" date="2015-04" db="EMBL/GenBank/DDBJ databases">
        <authorList>
            <person name="Syromyatnikov M.Y."/>
            <person name="Popov V.N."/>
        </authorList>
    </citation>
    <scope>NUCLEOTIDE SEQUENCE [LARGE SCALE GENOMIC DNA]</scope>
</reference>
<feature type="region of interest" description="Disordered" evidence="1">
    <location>
        <begin position="462"/>
        <end position="495"/>
    </location>
</feature>
<evidence type="ECO:0000313" key="3">
    <source>
        <dbReference type="EMBL" id="CRK96026.1"/>
    </source>
</evidence>
<gene>
    <name evidence="3" type="ORF">CLUMA_CG009466</name>
</gene>
<dbReference type="Proteomes" id="UP000183832">
    <property type="component" value="Unassembled WGS sequence"/>
</dbReference>
<dbReference type="STRING" id="568069.A0A1J1I8H2"/>
<dbReference type="InterPro" id="IPR021869">
    <property type="entry name" value="RNase_Zc3h12_NYN"/>
</dbReference>
<feature type="domain" description="RNase NYN" evidence="2">
    <location>
        <begin position="499"/>
        <end position="604"/>
    </location>
</feature>
<dbReference type="InterPro" id="IPR009218">
    <property type="entry name" value="HD_phosphohydro"/>
</dbReference>
<dbReference type="OrthoDB" id="330671at2759"/>
<name>A0A1J1I8H2_9DIPT</name>
<dbReference type="PANTHER" id="PTHR21174">
    <property type="match status" value="1"/>
</dbReference>
<dbReference type="Gene3D" id="3.40.50.11980">
    <property type="match status" value="1"/>
</dbReference>
<keyword evidence="4" id="KW-1185">Reference proteome</keyword>
<protein>
    <submittedName>
        <fullName evidence="3">CLUMA_CG009466, isoform A</fullName>
    </submittedName>
</protein>
<dbReference type="PANTHER" id="PTHR21174:SF0">
    <property type="entry name" value="HD PHOSPHOHYDROLASE FAMILY PROTEIN-RELATED"/>
    <property type="match status" value="1"/>
</dbReference>
<proteinExistence type="predicted"/>
<sequence>MNLNLCYTTDGLLQFLAPDNKNQTKVEILYNLMDNSNRGQKKCRSGGRGAQRRRRMARKMKLSQQNNMLEKKLHLINELASEESFKNSLILATVFQYFHYDVKKDLKSLNCNEFKLFVVQTGIKDRSLVNEVLRMLQDDDTLQSSEENSYQIELFNDFDLAVLGSSSDSYSTYTQNLQKEYATESYKKDRLKMLKTLLMIPNIYSTPRLRERFEDASSPSLRSPKIISRGLKKTLKRLKQKFPGRRSYSTPNPLTLTSANLFQTSDQGPSNVGGRRTNLANISVVRNLQTRLSTVSTVPSEELIWIRDESKNQFSENAVVTSNETIKSLPMDYEVEEGEIIDNDGVENLLQESLVAVRESQKINEATSSSTSFGFYEDRKAGSSGKVPVYETFGTSTNLNESAKSDDVIFVGDVIEETPKEDDSVIFVSEEKRFNEPKSESRGKDRKKKRLLKWKEKKDKEFEALNGPQKNGRSKSKQQKSPIKAPIPKLEQPTTSNEGFQVKAIVPEFRVRFGKSSNYEIMKYLHEHGKLQCTASRAYDDRVLLEAAAKLDAAIVSNDYYRDLVDEKPEYLKIIKTRLIRYNWLFKELFITEDPYGRGGPLLKDILYKNS</sequence>
<accession>A0A1J1I8H2</accession>
<evidence type="ECO:0000313" key="4">
    <source>
        <dbReference type="Proteomes" id="UP000183832"/>
    </source>
</evidence>
<dbReference type="AlphaFoldDB" id="A0A1J1I8H2"/>
<evidence type="ECO:0000259" key="2">
    <source>
        <dbReference type="Pfam" id="PF11977"/>
    </source>
</evidence>